<evidence type="ECO:0000313" key="5">
    <source>
        <dbReference type="Proteomes" id="UP001259340"/>
    </source>
</evidence>
<proteinExistence type="predicted"/>
<dbReference type="EMBL" id="JAPMLE010000001">
    <property type="protein sequence ID" value="MDR8525694.1"/>
    <property type="molecule type" value="Genomic_DNA"/>
</dbReference>
<feature type="chain" id="PRO_5043555425" evidence="1">
    <location>
        <begin position="26"/>
        <end position="237"/>
    </location>
</feature>
<evidence type="ECO:0000256" key="1">
    <source>
        <dbReference type="SAM" id="SignalP"/>
    </source>
</evidence>
<keyword evidence="6" id="KW-1185">Reference proteome</keyword>
<dbReference type="PANTHER" id="PTHR43130">
    <property type="entry name" value="ARAC-FAMILY TRANSCRIPTIONAL REGULATOR"/>
    <property type="match status" value="1"/>
</dbReference>
<accession>A0AAW8NUW1</accession>
<protein>
    <submittedName>
        <fullName evidence="3">DJ-1/PfpI family protein</fullName>
    </submittedName>
</protein>
<evidence type="ECO:0000259" key="2">
    <source>
        <dbReference type="Pfam" id="PF01965"/>
    </source>
</evidence>
<dbReference type="InterPro" id="IPR006311">
    <property type="entry name" value="TAT_signal"/>
</dbReference>
<organism evidence="3 5">
    <name type="scientific">Shewanella fidelis</name>
    <dbReference type="NCBI Taxonomy" id="173509"/>
    <lineage>
        <taxon>Bacteria</taxon>
        <taxon>Pseudomonadati</taxon>
        <taxon>Pseudomonadota</taxon>
        <taxon>Gammaproteobacteria</taxon>
        <taxon>Alteromonadales</taxon>
        <taxon>Shewanellaceae</taxon>
        <taxon>Shewanella</taxon>
    </lineage>
</organism>
<name>A0AAW8NUW1_9GAMM</name>
<comment type="caution">
    <text evidence="3">The sequence shown here is derived from an EMBL/GenBank/DDBJ whole genome shotgun (WGS) entry which is preliminary data.</text>
</comment>
<dbReference type="Proteomes" id="UP001271263">
    <property type="component" value="Unassembled WGS sequence"/>
</dbReference>
<dbReference type="EMBL" id="JAPMLD010000006">
    <property type="protein sequence ID" value="MDW4825261.1"/>
    <property type="molecule type" value="Genomic_DNA"/>
</dbReference>
<dbReference type="InterPro" id="IPR002818">
    <property type="entry name" value="DJ-1/PfpI"/>
</dbReference>
<dbReference type="InterPro" id="IPR052158">
    <property type="entry name" value="INH-QAR"/>
</dbReference>
<dbReference type="Proteomes" id="UP001259340">
    <property type="component" value="Unassembled WGS sequence"/>
</dbReference>
<feature type="signal peptide" evidence="1">
    <location>
        <begin position="1"/>
        <end position="25"/>
    </location>
</feature>
<feature type="domain" description="DJ-1/PfpI" evidence="2">
    <location>
        <begin position="44"/>
        <end position="200"/>
    </location>
</feature>
<evidence type="ECO:0000313" key="4">
    <source>
        <dbReference type="EMBL" id="MDW4825261.1"/>
    </source>
</evidence>
<dbReference type="Pfam" id="PF01965">
    <property type="entry name" value="DJ-1_PfpI"/>
    <property type="match status" value="1"/>
</dbReference>
<dbReference type="Gene3D" id="3.40.50.880">
    <property type="match status" value="1"/>
</dbReference>
<reference evidence="3" key="2">
    <citation type="submission" date="2022-11" db="EMBL/GenBank/DDBJ databases">
        <title>Prophages regulate Shewanella fidelis motility and biofilm formation: implications for gut colonization dynamics in Ciona robusta.</title>
        <authorList>
            <person name="Natarajan O."/>
            <person name="Gibboney S.L."/>
            <person name="Young M.N."/>
            <person name="Lim S.J."/>
            <person name="Pluta N."/>
            <person name="Atkinson C.G.F."/>
            <person name="Leigh B.A."/>
            <person name="Liberti A."/>
            <person name="Kees E."/>
            <person name="Breitbart M."/>
            <person name="Gralnick J."/>
            <person name="Dishaw L.J."/>
        </authorList>
    </citation>
    <scope>NUCLEOTIDE SEQUENCE</scope>
    <source>
        <strain evidence="3">3313</strain>
    </source>
</reference>
<keyword evidence="1" id="KW-0732">Signal</keyword>
<reference evidence="4 6" key="1">
    <citation type="journal article" date="2022" name="bioRxiv">
        <title>Prophages regulate Shewanella fidelis 3313 motility and biofilm formation: implications for gut colonization dynamics in Ciona robusta.</title>
        <authorList>
            <person name="Natarajan O."/>
            <person name="Gibboney S.L."/>
            <person name="Young M.N."/>
            <person name="Lim S.J."/>
            <person name="Pluta N."/>
            <person name="Atkinson C.G."/>
            <person name="Leigh B.A."/>
            <person name="Liberti A."/>
            <person name="Kees E.D."/>
            <person name="Breitbart M."/>
            <person name="Gralnick J.A."/>
            <person name="Dishaw L.J."/>
        </authorList>
    </citation>
    <scope>NUCLEOTIDE SEQUENCE [LARGE SCALE GENOMIC DNA]</scope>
    <source>
        <strain evidence="4 6">JG4066</strain>
    </source>
</reference>
<dbReference type="CDD" id="cd03139">
    <property type="entry name" value="GATase1_PfpI_2"/>
    <property type="match status" value="1"/>
</dbReference>
<dbReference type="RefSeq" id="WP_310655745.1">
    <property type="nucleotide sequence ID" value="NZ_JAPMLA010000004.1"/>
</dbReference>
<gene>
    <name evidence="3" type="ORF">OS133_18925</name>
    <name evidence="4" type="ORF">OS134_14425</name>
</gene>
<evidence type="ECO:0000313" key="6">
    <source>
        <dbReference type="Proteomes" id="UP001271263"/>
    </source>
</evidence>
<dbReference type="PANTHER" id="PTHR43130:SF15">
    <property type="entry name" value="THIJ_PFPI FAMILY PROTEIN (AFU_ORTHOLOGUE AFUA_5G14240)"/>
    <property type="match status" value="1"/>
</dbReference>
<dbReference type="SUPFAM" id="SSF52317">
    <property type="entry name" value="Class I glutamine amidotransferase-like"/>
    <property type="match status" value="1"/>
</dbReference>
<evidence type="ECO:0000313" key="3">
    <source>
        <dbReference type="EMBL" id="MDR8525694.1"/>
    </source>
</evidence>
<dbReference type="AlphaFoldDB" id="A0AAW8NUW1"/>
<sequence length="237" mass="25869">MQRRQFIKGASMLMAAGAIAPLAQANINSQVSASTAAFTSGKYRILALVFDDYETLDLHGPVEMLGHMPNTEIKLVAATEIVRSYQGPRVVADCLTTNTYDCDLLLIPGGMGTRTLINDLPLRQWLIEQVGRSQNVFTVCTGTALLAMTSVLNGRKATTNKMAFQWVTSLNANPQWQAKARWVFDGKFLTSSGVSAGTDAALFWVKHLHGAAEAQRIQTLTEYDWNADPLNDPYAAA</sequence>
<dbReference type="InterPro" id="IPR029062">
    <property type="entry name" value="Class_I_gatase-like"/>
</dbReference>
<dbReference type="PROSITE" id="PS51318">
    <property type="entry name" value="TAT"/>
    <property type="match status" value="1"/>
</dbReference>